<sequence>MATVLTSIDATTVLAGEIDDVPTGSGSIATAGPRAADIPTGSDVV</sequence>
<protein>
    <submittedName>
        <fullName evidence="2">Uncharacterized protein</fullName>
    </submittedName>
</protein>
<feature type="non-terminal residue" evidence="2">
    <location>
        <position position="45"/>
    </location>
</feature>
<dbReference type="EMBL" id="BKCJ011091005">
    <property type="protein sequence ID" value="GFC83740.1"/>
    <property type="molecule type" value="Genomic_DNA"/>
</dbReference>
<gene>
    <name evidence="2" type="ORF">Tci_855710</name>
</gene>
<accession>A0A699RBA7</accession>
<dbReference type="AlphaFoldDB" id="A0A699RBA7"/>
<feature type="region of interest" description="Disordered" evidence="1">
    <location>
        <begin position="19"/>
        <end position="45"/>
    </location>
</feature>
<name>A0A699RBA7_TANCI</name>
<evidence type="ECO:0000256" key="1">
    <source>
        <dbReference type="SAM" id="MobiDB-lite"/>
    </source>
</evidence>
<comment type="caution">
    <text evidence="2">The sequence shown here is derived from an EMBL/GenBank/DDBJ whole genome shotgun (WGS) entry which is preliminary data.</text>
</comment>
<evidence type="ECO:0000313" key="2">
    <source>
        <dbReference type="EMBL" id="GFC83740.1"/>
    </source>
</evidence>
<proteinExistence type="predicted"/>
<reference evidence="2" key="1">
    <citation type="journal article" date="2019" name="Sci. Rep.">
        <title>Draft genome of Tanacetum cinerariifolium, the natural source of mosquito coil.</title>
        <authorList>
            <person name="Yamashiro T."/>
            <person name="Shiraishi A."/>
            <person name="Satake H."/>
            <person name="Nakayama K."/>
        </authorList>
    </citation>
    <scope>NUCLEOTIDE SEQUENCE</scope>
</reference>
<organism evidence="2">
    <name type="scientific">Tanacetum cinerariifolium</name>
    <name type="common">Dalmatian daisy</name>
    <name type="synonym">Chrysanthemum cinerariifolium</name>
    <dbReference type="NCBI Taxonomy" id="118510"/>
    <lineage>
        <taxon>Eukaryota</taxon>
        <taxon>Viridiplantae</taxon>
        <taxon>Streptophyta</taxon>
        <taxon>Embryophyta</taxon>
        <taxon>Tracheophyta</taxon>
        <taxon>Spermatophyta</taxon>
        <taxon>Magnoliopsida</taxon>
        <taxon>eudicotyledons</taxon>
        <taxon>Gunneridae</taxon>
        <taxon>Pentapetalae</taxon>
        <taxon>asterids</taxon>
        <taxon>campanulids</taxon>
        <taxon>Asterales</taxon>
        <taxon>Asteraceae</taxon>
        <taxon>Asteroideae</taxon>
        <taxon>Anthemideae</taxon>
        <taxon>Anthemidinae</taxon>
        <taxon>Tanacetum</taxon>
    </lineage>
</organism>